<feature type="transmembrane region" description="Helical" evidence="1">
    <location>
        <begin position="238"/>
        <end position="260"/>
    </location>
</feature>
<feature type="transmembrane region" description="Helical" evidence="1">
    <location>
        <begin position="95"/>
        <end position="118"/>
    </location>
</feature>
<gene>
    <name evidence="2" type="ORF">D5H75_36340</name>
</gene>
<evidence type="ECO:0000256" key="1">
    <source>
        <dbReference type="SAM" id="Phobius"/>
    </source>
</evidence>
<protein>
    <recommendedName>
        <fullName evidence="4">ABC-2 type transport system permease protein</fullName>
    </recommendedName>
</protein>
<keyword evidence="1" id="KW-1133">Transmembrane helix</keyword>
<feature type="transmembrane region" description="Helical" evidence="1">
    <location>
        <begin position="124"/>
        <end position="143"/>
    </location>
</feature>
<proteinExistence type="predicted"/>
<comment type="caution">
    <text evidence="2">The sequence shown here is derived from an EMBL/GenBank/DDBJ whole genome shotgun (WGS) entry which is preliminary data.</text>
</comment>
<dbReference type="EMBL" id="QZEY01000023">
    <property type="protein sequence ID" value="RJL22068.1"/>
    <property type="molecule type" value="Genomic_DNA"/>
</dbReference>
<name>A0A3A4A1L6_9ACTN</name>
<dbReference type="AlphaFoldDB" id="A0A3A4A1L6"/>
<keyword evidence="3" id="KW-1185">Reference proteome</keyword>
<feature type="transmembrane region" description="Helical" evidence="1">
    <location>
        <begin position="412"/>
        <end position="437"/>
    </location>
</feature>
<evidence type="ECO:0000313" key="3">
    <source>
        <dbReference type="Proteomes" id="UP000265768"/>
    </source>
</evidence>
<feature type="transmembrane region" description="Helical" evidence="1">
    <location>
        <begin position="485"/>
        <end position="504"/>
    </location>
</feature>
<feature type="transmembrane region" description="Helical" evidence="1">
    <location>
        <begin position="383"/>
        <end position="406"/>
    </location>
</feature>
<keyword evidence="1" id="KW-0472">Membrane</keyword>
<feature type="transmembrane region" description="Helical" evidence="1">
    <location>
        <begin position="51"/>
        <end position="74"/>
    </location>
</feature>
<feature type="transmembrane region" description="Helical" evidence="1">
    <location>
        <begin position="341"/>
        <end position="363"/>
    </location>
</feature>
<evidence type="ECO:0000313" key="2">
    <source>
        <dbReference type="EMBL" id="RJL22068.1"/>
    </source>
</evidence>
<accession>A0A3A4A1L6</accession>
<feature type="transmembrane region" description="Helical" evidence="1">
    <location>
        <begin position="163"/>
        <end position="184"/>
    </location>
</feature>
<dbReference type="RefSeq" id="WP_119931143.1">
    <property type="nucleotide sequence ID" value="NZ_QZEY01000023.1"/>
</dbReference>
<feature type="transmembrane region" description="Helical" evidence="1">
    <location>
        <begin position="317"/>
        <end position="335"/>
    </location>
</feature>
<dbReference type="OrthoDB" id="2955510at2"/>
<evidence type="ECO:0008006" key="4">
    <source>
        <dbReference type="Google" id="ProtNLM"/>
    </source>
</evidence>
<feature type="transmembrane region" description="Helical" evidence="1">
    <location>
        <begin position="21"/>
        <end position="39"/>
    </location>
</feature>
<dbReference type="Proteomes" id="UP000265768">
    <property type="component" value="Unassembled WGS sequence"/>
</dbReference>
<feature type="transmembrane region" description="Helical" evidence="1">
    <location>
        <begin position="458"/>
        <end position="479"/>
    </location>
</feature>
<organism evidence="2 3">
    <name type="scientific">Bailinhaonella thermotolerans</name>
    <dbReference type="NCBI Taxonomy" id="1070861"/>
    <lineage>
        <taxon>Bacteria</taxon>
        <taxon>Bacillati</taxon>
        <taxon>Actinomycetota</taxon>
        <taxon>Actinomycetes</taxon>
        <taxon>Streptosporangiales</taxon>
        <taxon>Streptosporangiaceae</taxon>
        <taxon>Bailinhaonella</taxon>
    </lineage>
</organism>
<keyword evidence="1" id="KW-0812">Transmembrane</keyword>
<sequence length="549" mass="56672">MKTTILGLKGRILTHGPNEERGFALCVGLVLAGGVIWLARSPLVHPDWVLAALAGWGLMWIIGPLTQAGAHGGVLRTEWFRLLPARPREVARAWLPSEFAGVGPLVTLIALAAIVVYAAPAGGLAVAVAVVAVAGQLAVLVLLSKTMVLLIGGVMRTRFGVEVAAFQMSLMLAIAFAGWIPFAAPVVPGPGQRGAPFDLLALAKSGLPAGVVDVLTWSPVGWGMGAARAAVAGDLGGAAVFLALLVVLAVALAALWRVLMVRRLSLPPSRPVAATGGGREPYLASILGRSPVGAVAARELITWRRDPARALELRHGLLTPALMGVIAGLSGWTWALPSVGALIAMFAAMASVNLYALDGTALWQTLLTPRAIRADVRGRQLAWGLLFAVPALVWTVVSLPLTGAWWAGPVAVGAAVAGLGVGAGMIVLLGVTMPAVGMDARHRTELGQRAGDPSGQQMLLWIAVGAACAAPSLLLLLVGGDPSSWLHQLVASALIAAAGVWLPGRIAIVRLTRGGDEFLLALRSGPATAAQKARDAWRKALTQARAKTS</sequence>
<reference evidence="2 3" key="1">
    <citation type="submission" date="2018-09" db="EMBL/GenBank/DDBJ databases">
        <title>YIM 75507 draft genome.</title>
        <authorList>
            <person name="Tang S."/>
            <person name="Feng Y."/>
        </authorList>
    </citation>
    <scope>NUCLEOTIDE SEQUENCE [LARGE SCALE GENOMIC DNA]</scope>
    <source>
        <strain evidence="2 3">YIM 75507</strain>
    </source>
</reference>